<dbReference type="Pfam" id="PF14332">
    <property type="entry name" value="DUF4388"/>
    <property type="match status" value="1"/>
</dbReference>
<dbReference type="KEGG" id="pmx:PERMA_1734"/>
<name>C0QS52_PERMH</name>
<evidence type="ECO:0000313" key="2">
    <source>
        <dbReference type="EMBL" id="ACO03429.1"/>
    </source>
</evidence>
<sequence>MAITGTLEVFNFIDIFQILKKDKKNGILVVEDNKKNLAVYFKDGDIVYIRDVPKVFYIYLDVDFSQVMKKENIKKEDLYRMLVARLPILLAIKKGKFSFTSGFIKYSDDIKPLVPVEKIIMYLSRQLTENEVERKISDMKLVFEKTENWESIAKNAHLTNIEKKILALIDGERSVEKIMEEAKVNKLTLQRVLYGFLAAGIIQRKKKVKRKIGFDLTKNLLSKIIARIKGL</sequence>
<dbReference type="RefSeq" id="WP_012675668.1">
    <property type="nucleotide sequence ID" value="NC_012440.1"/>
</dbReference>
<dbReference type="PANTHER" id="PTHR36304">
    <property type="entry name" value="DOMAIN GTPASE-ACTIVATING PROTEIN, PUTATIVE-RELATED-RELATED"/>
    <property type="match status" value="1"/>
</dbReference>
<dbReference type="PANTHER" id="PTHR36304:SF4">
    <property type="entry name" value="DUF4388 DOMAIN-CONTAINING PROTEIN"/>
    <property type="match status" value="1"/>
</dbReference>
<accession>C0QS52</accession>
<feature type="domain" description="PatA-like N-terminal" evidence="1">
    <location>
        <begin position="4"/>
        <end position="130"/>
    </location>
</feature>
<dbReference type="InterPro" id="IPR025497">
    <property type="entry name" value="PatA-like_N"/>
</dbReference>
<dbReference type="PaxDb" id="123214-PERMA_1734"/>
<dbReference type="Proteomes" id="UP000001366">
    <property type="component" value="Chromosome"/>
</dbReference>
<keyword evidence="3" id="KW-1185">Reference proteome</keyword>
<dbReference type="EMBL" id="CP001230">
    <property type="protein sequence ID" value="ACO03429.1"/>
    <property type="molecule type" value="Genomic_DNA"/>
</dbReference>
<dbReference type="HOGENOM" id="CLU_1199296_0_0_0"/>
<gene>
    <name evidence="2" type="ordered locus">PERMA_1734</name>
</gene>
<dbReference type="STRING" id="123214.PERMA_1734"/>
<evidence type="ECO:0000259" key="1">
    <source>
        <dbReference type="Pfam" id="PF14332"/>
    </source>
</evidence>
<dbReference type="AlphaFoldDB" id="C0QS52"/>
<dbReference type="OrthoDB" id="11765at2"/>
<dbReference type="eggNOG" id="ENOG5033W69">
    <property type="taxonomic scope" value="Bacteria"/>
</dbReference>
<evidence type="ECO:0000313" key="3">
    <source>
        <dbReference type="Proteomes" id="UP000001366"/>
    </source>
</evidence>
<reference evidence="2 3" key="1">
    <citation type="journal article" date="2009" name="J. Bacteriol.">
        <title>Complete and draft genome sequences of six members of the Aquificales.</title>
        <authorList>
            <person name="Reysenbach A.L."/>
            <person name="Hamamura N."/>
            <person name="Podar M."/>
            <person name="Griffiths E."/>
            <person name="Ferreira S."/>
            <person name="Hochstein R."/>
            <person name="Heidelberg J."/>
            <person name="Johnson J."/>
            <person name="Mead D."/>
            <person name="Pohorille A."/>
            <person name="Sarmiento M."/>
            <person name="Schweighofer K."/>
            <person name="Seshadri R."/>
            <person name="Voytek M.A."/>
        </authorList>
    </citation>
    <scope>NUCLEOTIDE SEQUENCE [LARGE SCALE GENOMIC DNA]</scope>
    <source>
        <strain evidence="3">DSM 14350 / EX-H1</strain>
    </source>
</reference>
<organism evidence="2 3">
    <name type="scientific">Persephonella marina (strain DSM 14350 / EX-H1)</name>
    <dbReference type="NCBI Taxonomy" id="123214"/>
    <lineage>
        <taxon>Bacteria</taxon>
        <taxon>Pseudomonadati</taxon>
        <taxon>Aquificota</taxon>
        <taxon>Aquificia</taxon>
        <taxon>Aquificales</taxon>
        <taxon>Hydrogenothermaceae</taxon>
        <taxon>Persephonella</taxon>
    </lineage>
</organism>
<protein>
    <recommendedName>
        <fullName evidence="1">PatA-like N-terminal domain-containing protein</fullName>
    </recommendedName>
</protein>
<proteinExistence type="predicted"/>